<dbReference type="CDD" id="cd11375">
    <property type="entry name" value="Peptidase_M54"/>
    <property type="match status" value="1"/>
</dbReference>
<dbReference type="Gene3D" id="3.40.390.10">
    <property type="entry name" value="Collagenase (Catalytic Domain)"/>
    <property type="match status" value="1"/>
</dbReference>
<name>A0A078B0A3_STYLE</name>
<keyword evidence="9" id="KW-1185">Reference proteome</keyword>
<dbReference type="AlphaFoldDB" id="A0A078B0A3"/>
<dbReference type="Pfam" id="PF07998">
    <property type="entry name" value="Peptidase_M54"/>
    <property type="match status" value="1"/>
</dbReference>
<evidence type="ECO:0000313" key="9">
    <source>
        <dbReference type="Proteomes" id="UP000039865"/>
    </source>
</evidence>
<dbReference type="GO" id="GO:0008237">
    <property type="term" value="F:metallopeptidase activity"/>
    <property type="evidence" value="ECO:0007669"/>
    <property type="project" value="UniProtKB-KW"/>
</dbReference>
<evidence type="ECO:0000313" key="8">
    <source>
        <dbReference type="EMBL" id="CDW86518.1"/>
    </source>
</evidence>
<keyword evidence="3" id="KW-0479">Metal-binding</keyword>
<accession>A0A078B0A3</accession>
<dbReference type="Proteomes" id="UP000039865">
    <property type="component" value="Unassembled WGS sequence"/>
</dbReference>
<feature type="region of interest" description="Disordered" evidence="7">
    <location>
        <begin position="217"/>
        <end position="259"/>
    </location>
</feature>
<evidence type="ECO:0000256" key="7">
    <source>
        <dbReference type="SAM" id="MobiDB-lite"/>
    </source>
</evidence>
<dbReference type="InterPro" id="IPR012962">
    <property type="entry name" value="Pept_M54_archaemetzincn"/>
</dbReference>
<dbReference type="InParanoid" id="A0A078B0A3"/>
<dbReference type="GO" id="GO:0006508">
    <property type="term" value="P:proteolysis"/>
    <property type="evidence" value="ECO:0007669"/>
    <property type="project" value="UniProtKB-KW"/>
</dbReference>
<dbReference type="OrthoDB" id="194149at2759"/>
<evidence type="ECO:0000256" key="3">
    <source>
        <dbReference type="ARBA" id="ARBA00022723"/>
    </source>
</evidence>
<evidence type="ECO:0000256" key="1">
    <source>
        <dbReference type="ARBA" id="ARBA00001947"/>
    </source>
</evidence>
<dbReference type="PANTHER" id="PTHR15910">
    <property type="entry name" value="ARCHAEMETZINCIN"/>
    <property type="match status" value="1"/>
</dbReference>
<sequence length="285" mass="33667">MKSKIQFLEQLKDAKIVQTRVREDTGIIQYNAGQLIDYIEQLHKLKKNQSHIILVDSDLYPRDGWNYIFGSTKAKSRICLISIARHDPNFGIKGLSVPLDINKIMYRAIKTSTHEFCHILQMQHCQYYECLMNGSNKLEEADRKPFLLCPVCTRKQRTYLKIEDNIIQHYEEILDFIEKRLPGIFQSEIEMYSKMIHDMKNYDSDDRYNTSFQFNQNQEQHNYTQDNDRTYEPSEYTNRTINTDDPEKGQIKKQEGGGDEISSKFKCGCCQKLKQLIRCFKKQES</sequence>
<evidence type="ECO:0000256" key="6">
    <source>
        <dbReference type="ARBA" id="ARBA00023049"/>
    </source>
</evidence>
<comment type="cofactor">
    <cofactor evidence="1">
        <name>Zn(2+)</name>
        <dbReference type="ChEBI" id="CHEBI:29105"/>
    </cofactor>
</comment>
<evidence type="ECO:0000256" key="2">
    <source>
        <dbReference type="ARBA" id="ARBA00022670"/>
    </source>
</evidence>
<keyword evidence="6" id="KW-0482">Metalloprotease</keyword>
<reference evidence="8 9" key="1">
    <citation type="submission" date="2014-06" db="EMBL/GenBank/DDBJ databases">
        <authorList>
            <person name="Swart Estienne"/>
        </authorList>
    </citation>
    <scope>NUCLEOTIDE SEQUENCE [LARGE SCALE GENOMIC DNA]</scope>
    <source>
        <strain evidence="8 9">130c</strain>
    </source>
</reference>
<evidence type="ECO:0000256" key="5">
    <source>
        <dbReference type="ARBA" id="ARBA00022833"/>
    </source>
</evidence>
<dbReference type="PANTHER" id="PTHR15910:SF1">
    <property type="entry name" value="ARCHAEMETZINCIN-2"/>
    <property type="match status" value="1"/>
</dbReference>
<dbReference type="InterPro" id="IPR024079">
    <property type="entry name" value="MetalloPept_cat_dom_sf"/>
</dbReference>
<dbReference type="SUPFAM" id="SSF55486">
    <property type="entry name" value="Metalloproteases ('zincins'), catalytic domain"/>
    <property type="match status" value="1"/>
</dbReference>
<proteinExistence type="predicted"/>
<evidence type="ECO:0000256" key="4">
    <source>
        <dbReference type="ARBA" id="ARBA00022801"/>
    </source>
</evidence>
<protein>
    <submittedName>
        <fullName evidence="8">Archaemetzincin-2 isoform 1</fullName>
    </submittedName>
</protein>
<keyword evidence="2" id="KW-0645">Protease</keyword>
<keyword evidence="4" id="KW-0378">Hydrolase</keyword>
<gene>
    <name evidence="8" type="primary">Contig2641.g2832</name>
    <name evidence="8" type="ORF">STYLEM_15613</name>
</gene>
<feature type="compositionally biased region" description="Basic and acidic residues" evidence="7">
    <location>
        <begin position="245"/>
        <end position="256"/>
    </location>
</feature>
<dbReference type="EMBL" id="CCKQ01014726">
    <property type="protein sequence ID" value="CDW86518.1"/>
    <property type="molecule type" value="Genomic_DNA"/>
</dbReference>
<dbReference type="GO" id="GO:0046872">
    <property type="term" value="F:metal ion binding"/>
    <property type="evidence" value="ECO:0007669"/>
    <property type="project" value="UniProtKB-KW"/>
</dbReference>
<keyword evidence="5" id="KW-0862">Zinc</keyword>
<organism evidence="8 9">
    <name type="scientific">Stylonychia lemnae</name>
    <name type="common">Ciliate</name>
    <dbReference type="NCBI Taxonomy" id="5949"/>
    <lineage>
        <taxon>Eukaryota</taxon>
        <taxon>Sar</taxon>
        <taxon>Alveolata</taxon>
        <taxon>Ciliophora</taxon>
        <taxon>Intramacronucleata</taxon>
        <taxon>Spirotrichea</taxon>
        <taxon>Stichotrichia</taxon>
        <taxon>Sporadotrichida</taxon>
        <taxon>Oxytrichidae</taxon>
        <taxon>Stylonychinae</taxon>
        <taxon>Stylonychia</taxon>
    </lineage>
</organism>